<evidence type="ECO:0000313" key="2">
    <source>
        <dbReference type="Proteomes" id="UP000053958"/>
    </source>
</evidence>
<dbReference type="RefSeq" id="XP_013323790.1">
    <property type="nucleotide sequence ID" value="XM_013468336.1"/>
</dbReference>
<comment type="caution">
    <text evidence="1">The sequence shown here is derived from an EMBL/GenBank/DDBJ whole genome shotgun (WGS) entry which is preliminary data.</text>
</comment>
<sequence length="111" mass="12417">MRDTHRRHLSLQLRVRLRPHTQLEERILLARRLRILVVQPAEILARHGVDDLRPDLPSDLAVLVEDRVVGEAEMDTDQRVVQAADVCDAAGEAEAATAYTYISALALSVSQ</sequence>
<gene>
    <name evidence="1" type="ORF">T310_9168</name>
</gene>
<dbReference type="EMBL" id="LASV01000698">
    <property type="protein sequence ID" value="KKA17178.1"/>
    <property type="molecule type" value="Genomic_DNA"/>
</dbReference>
<dbReference type="AlphaFoldDB" id="A0A0F4YHU0"/>
<protein>
    <submittedName>
        <fullName evidence="1">Uncharacterized protein</fullName>
    </submittedName>
</protein>
<organism evidence="1 2">
    <name type="scientific">Rasamsonia emersonii (strain ATCC 16479 / CBS 393.64 / IMI 116815)</name>
    <dbReference type="NCBI Taxonomy" id="1408163"/>
    <lineage>
        <taxon>Eukaryota</taxon>
        <taxon>Fungi</taxon>
        <taxon>Dikarya</taxon>
        <taxon>Ascomycota</taxon>
        <taxon>Pezizomycotina</taxon>
        <taxon>Eurotiomycetes</taxon>
        <taxon>Eurotiomycetidae</taxon>
        <taxon>Eurotiales</taxon>
        <taxon>Trichocomaceae</taxon>
        <taxon>Rasamsonia</taxon>
    </lineage>
</organism>
<name>A0A0F4YHU0_RASE3</name>
<proteinExistence type="predicted"/>
<dbReference type="Proteomes" id="UP000053958">
    <property type="component" value="Unassembled WGS sequence"/>
</dbReference>
<keyword evidence="2" id="KW-1185">Reference proteome</keyword>
<evidence type="ECO:0000313" key="1">
    <source>
        <dbReference type="EMBL" id="KKA17178.1"/>
    </source>
</evidence>
<accession>A0A0F4YHU0</accession>
<reference evidence="1 2" key="1">
    <citation type="submission" date="2015-04" db="EMBL/GenBank/DDBJ databases">
        <authorList>
            <person name="Heijne W.H."/>
            <person name="Fedorova N.D."/>
            <person name="Nierman W.C."/>
            <person name="Vollebregt A.W."/>
            <person name="Zhao Z."/>
            <person name="Wu L."/>
            <person name="Kumar M."/>
            <person name="Stam H."/>
            <person name="van den Berg M.A."/>
            <person name="Pel H.J."/>
        </authorList>
    </citation>
    <scope>NUCLEOTIDE SEQUENCE [LARGE SCALE GENOMIC DNA]</scope>
    <source>
        <strain evidence="1 2">CBS 393.64</strain>
    </source>
</reference>
<dbReference type="GeneID" id="25321142"/>